<keyword evidence="5 6" id="KW-0804">Transcription</keyword>
<dbReference type="SUPFAM" id="SSF48013">
    <property type="entry name" value="NusB-like"/>
    <property type="match status" value="1"/>
</dbReference>
<accession>A0ABU0M0T2</accession>
<dbReference type="NCBIfam" id="TIGR01951">
    <property type="entry name" value="nusB"/>
    <property type="match status" value="1"/>
</dbReference>
<evidence type="ECO:0000256" key="6">
    <source>
        <dbReference type="HAMAP-Rule" id="MF_00073"/>
    </source>
</evidence>
<evidence type="ECO:0000256" key="1">
    <source>
        <dbReference type="ARBA" id="ARBA00005952"/>
    </source>
</evidence>
<organism evidence="8 9">
    <name type="scientific">Kaistia geumhonensis</name>
    <dbReference type="NCBI Taxonomy" id="410839"/>
    <lineage>
        <taxon>Bacteria</taxon>
        <taxon>Pseudomonadati</taxon>
        <taxon>Pseudomonadota</taxon>
        <taxon>Alphaproteobacteria</taxon>
        <taxon>Hyphomicrobiales</taxon>
        <taxon>Kaistiaceae</taxon>
        <taxon>Kaistia</taxon>
    </lineage>
</organism>
<dbReference type="HAMAP" id="MF_00073">
    <property type="entry name" value="NusB"/>
    <property type="match status" value="1"/>
</dbReference>
<dbReference type="InterPro" id="IPR035926">
    <property type="entry name" value="NusB-like_sf"/>
</dbReference>
<dbReference type="InterPro" id="IPR011605">
    <property type="entry name" value="NusB_fam"/>
</dbReference>
<evidence type="ECO:0000256" key="2">
    <source>
        <dbReference type="ARBA" id="ARBA00022814"/>
    </source>
</evidence>
<sequence length="161" mass="17821">MIRPANQRGVARLAAVQALYQMDVGGASLTEVVAEFENFRLGKEVDGEQYRNADAAFFRDIIAGVVREQRNLDPVIHTSLSADWPLSRIDVTLRAILRCGAYELVGRKDVPGKVVITEYVDVARAFFGDGDELRLVNAVLDTTARRLRPAEFEGDSRGRNG</sequence>
<reference evidence="8 9" key="1">
    <citation type="submission" date="2023-07" db="EMBL/GenBank/DDBJ databases">
        <title>Genomic Encyclopedia of Type Strains, Phase IV (KMG-IV): sequencing the most valuable type-strain genomes for metagenomic binning, comparative biology and taxonomic classification.</title>
        <authorList>
            <person name="Goeker M."/>
        </authorList>
    </citation>
    <scope>NUCLEOTIDE SEQUENCE [LARGE SCALE GENOMIC DNA]</scope>
    <source>
        <strain evidence="8 9">B1-1</strain>
    </source>
</reference>
<comment type="similarity">
    <text evidence="1 6">Belongs to the NusB family.</text>
</comment>
<feature type="domain" description="NusB/RsmB/TIM44" evidence="7">
    <location>
        <begin position="11"/>
        <end position="145"/>
    </location>
</feature>
<keyword evidence="2 6" id="KW-0889">Transcription antitermination</keyword>
<evidence type="ECO:0000313" key="8">
    <source>
        <dbReference type="EMBL" id="MDQ0514455.1"/>
    </source>
</evidence>
<proteinExistence type="inferred from homology"/>
<evidence type="ECO:0000313" key="9">
    <source>
        <dbReference type="Proteomes" id="UP001223743"/>
    </source>
</evidence>
<dbReference type="Pfam" id="PF01029">
    <property type="entry name" value="NusB"/>
    <property type="match status" value="1"/>
</dbReference>
<name>A0ABU0M0T2_9HYPH</name>
<comment type="function">
    <text evidence="6">Involved in transcription antitermination. Required for transcription of ribosomal RNA (rRNA) genes. Binds specifically to the boxA antiterminator sequence of the ribosomal RNA (rrn) operons.</text>
</comment>
<dbReference type="PANTHER" id="PTHR11078:SF3">
    <property type="entry name" value="ANTITERMINATION NUSB DOMAIN-CONTAINING PROTEIN"/>
    <property type="match status" value="1"/>
</dbReference>
<keyword evidence="4 6" id="KW-0805">Transcription regulation</keyword>
<dbReference type="Gene3D" id="1.10.940.10">
    <property type="entry name" value="NusB-like"/>
    <property type="match status" value="1"/>
</dbReference>
<dbReference type="Proteomes" id="UP001223743">
    <property type="component" value="Unassembled WGS sequence"/>
</dbReference>
<evidence type="ECO:0000256" key="3">
    <source>
        <dbReference type="ARBA" id="ARBA00022884"/>
    </source>
</evidence>
<keyword evidence="3 6" id="KW-0694">RNA-binding</keyword>
<keyword evidence="9" id="KW-1185">Reference proteome</keyword>
<dbReference type="EMBL" id="JAUSWJ010000001">
    <property type="protein sequence ID" value="MDQ0514455.1"/>
    <property type="molecule type" value="Genomic_DNA"/>
</dbReference>
<comment type="caution">
    <text evidence="8">The sequence shown here is derived from an EMBL/GenBank/DDBJ whole genome shotgun (WGS) entry which is preliminary data.</text>
</comment>
<gene>
    <name evidence="6" type="primary">nusB</name>
    <name evidence="8" type="ORF">QO015_000068</name>
</gene>
<dbReference type="InterPro" id="IPR006027">
    <property type="entry name" value="NusB_RsmB_TIM44"/>
</dbReference>
<evidence type="ECO:0000256" key="5">
    <source>
        <dbReference type="ARBA" id="ARBA00023163"/>
    </source>
</evidence>
<dbReference type="PANTHER" id="PTHR11078">
    <property type="entry name" value="N UTILIZATION SUBSTANCE PROTEIN B-RELATED"/>
    <property type="match status" value="1"/>
</dbReference>
<protein>
    <recommendedName>
        <fullName evidence="6">Transcription antitermination protein NusB</fullName>
    </recommendedName>
    <alternativeName>
        <fullName evidence="6">Antitermination factor NusB</fullName>
    </alternativeName>
</protein>
<evidence type="ECO:0000259" key="7">
    <source>
        <dbReference type="Pfam" id="PF01029"/>
    </source>
</evidence>
<evidence type="ECO:0000256" key="4">
    <source>
        <dbReference type="ARBA" id="ARBA00023015"/>
    </source>
</evidence>